<dbReference type="PANTHER" id="PTHR33116:SF79">
    <property type="entry name" value="REVERSE TRANSCRIPTASE DOMAIN, ZINC FINGER, CCHC-TYPE-RELATED"/>
    <property type="match status" value="1"/>
</dbReference>
<evidence type="ECO:0000259" key="1">
    <source>
        <dbReference type="PROSITE" id="PS50878"/>
    </source>
</evidence>
<dbReference type="Proteomes" id="UP000235145">
    <property type="component" value="Unassembled WGS sequence"/>
</dbReference>
<organism evidence="2 3">
    <name type="scientific">Lactuca sativa</name>
    <name type="common">Garden lettuce</name>
    <dbReference type="NCBI Taxonomy" id="4236"/>
    <lineage>
        <taxon>Eukaryota</taxon>
        <taxon>Viridiplantae</taxon>
        <taxon>Streptophyta</taxon>
        <taxon>Embryophyta</taxon>
        <taxon>Tracheophyta</taxon>
        <taxon>Spermatophyta</taxon>
        <taxon>Magnoliopsida</taxon>
        <taxon>eudicotyledons</taxon>
        <taxon>Gunneridae</taxon>
        <taxon>Pentapetalae</taxon>
        <taxon>asterids</taxon>
        <taxon>campanulids</taxon>
        <taxon>Asterales</taxon>
        <taxon>Asteraceae</taxon>
        <taxon>Cichorioideae</taxon>
        <taxon>Cichorieae</taxon>
        <taxon>Lactucinae</taxon>
        <taxon>Lactuca</taxon>
    </lineage>
</organism>
<dbReference type="EMBL" id="NBSK02000006">
    <property type="protein sequence ID" value="KAJ0200540.1"/>
    <property type="molecule type" value="Genomic_DNA"/>
</dbReference>
<evidence type="ECO:0000313" key="3">
    <source>
        <dbReference type="Proteomes" id="UP000235145"/>
    </source>
</evidence>
<dbReference type="AlphaFoldDB" id="A0A9R1V6C9"/>
<gene>
    <name evidence="2" type="ORF">LSAT_V11C600316150</name>
</gene>
<accession>A0A9R1V6C9</accession>
<keyword evidence="3" id="KW-1185">Reference proteome</keyword>
<name>A0A9R1V6C9_LACSA</name>
<protein>
    <recommendedName>
        <fullName evidence="1">Reverse transcriptase domain-containing protein</fullName>
    </recommendedName>
</protein>
<proteinExistence type="predicted"/>
<dbReference type="PANTHER" id="PTHR33116">
    <property type="entry name" value="REVERSE TRANSCRIPTASE ZINC-BINDING DOMAIN-CONTAINING PROTEIN-RELATED-RELATED"/>
    <property type="match status" value="1"/>
</dbReference>
<sequence>MRKSKKKAFTFKVDFEKTFDSLSWEYLDSILQCLSSARVSVLINKVAMTEFSMECGIRQGDPLSPFLCIIAAEGLHIAMEMAKEKGNFEGIQLPHQGPIISHLQYVHDTIFMGSWSIENAKNLIRILRCFEFSSGLKVNMSKSKLFGFGIQTCELELGARSFNCSVCSLSFIYLGLPIGASMGRTVHWNRIIEKFQARLSKWKASTLSFDGRLTLCKAVLNSLISFYFSLYKAPVKFIKTLEKIRMRFFLGRGGGEGDLESRKMSWIAWEKVLAAKERGGLGIGTLKAHNIALLGKWWWRFKNYQDTTLVEVIKSIYGMDGGFDRPSVAKRRNGCWGTIANMPKFLEKENVSFIDHFKLSTNANRPTKWVWSLESSGVYSVASLRNHIDNTILPLRENYKARLRGHHRLSKIHEGIRLVFMWVIWGYRNSKAHSSNSNRKPHAALLCFSYKDVCKGVKVLDHINGKLKPTGVEDED</sequence>
<reference evidence="2 3" key="1">
    <citation type="journal article" date="2017" name="Nat. Commun.">
        <title>Genome assembly with in vitro proximity ligation data and whole-genome triplication in lettuce.</title>
        <authorList>
            <person name="Reyes-Chin-Wo S."/>
            <person name="Wang Z."/>
            <person name="Yang X."/>
            <person name="Kozik A."/>
            <person name="Arikit S."/>
            <person name="Song C."/>
            <person name="Xia L."/>
            <person name="Froenicke L."/>
            <person name="Lavelle D.O."/>
            <person name="Truco M.J."/>
            <person name="Xia R."/>
            <person name="Zhu S."/>
            <person name="Xu C."/>
            <person name="Xu H."/>
            <person name="Xu X."/>
            <person name="Cox K."/>
            <person name="Korf I."/>
            <person name="Meyers B.C."/>
            <person name="Michelmore R.W."/>
        </authorList>
    </citation>
    <scope>NUCLEOTIDE SEQUENCE [LARGE SCALE GENOMIC DNA]</scope>
    <source>
        <strain evidence="3">cv. Salinas</strain>
        <tissue evidence="2">Seedlings</tissue>
    </source>
</reference>
<feature type="domain" description="Reverse transcriptase" evidence="1">
    <location>
        <begin position="1"/>
        <end position="178"/>
    </location>
</feature>
<dbReference type="InterPro" id="IPR000477">
    <property type="entry name" value="RT_dom"/>
</dbReference>
<dbReference type="Pfam" id="PF00078">
    <property type="entry name" value="RVT_1"/>
    <property type="match status" value="1"/>
</dbReference>
<evidence type="ECO:0000313" key="2">
    <source>
        <dbReference type="EMBL" id="KAJ0200540.1"/>
    </source>
</evidence>
<comment type="caution">
    <text evidence="2">The sequence shown here is derived from an EMBL/GenBank/DDBJ whole genome shotgun (WGS) entry which is preliminary data.</text>
</comment>
<dbReference type="PROSITE" id="PS50878">
    <property type="entry name" value="RT_POL"/>
    <property type="match status" value="1"/>
</dbReference>